<dbReference type="InterPro" id="IPR016024">
    <property type="entry name" value="ARM-type_fold"/>
</dbReference>
<evidence type="ECO:0008006" key="4">
    <source>
        <dbReference type="Google" id="ProtNLM"/>
    </source>
</evidence>
<dbReference type="AlphaFoldDB" id="A0A5M6D3B6"/>
<name>A0A5M6D3B6_9BACT</name>
<evidence type="ECO:0000256" key="1">
    <source>
        <dbReference type="SAM" id="MobiDB-lite"/>
    </source>
</evidence>
<dbReference type="SUPFAM" id="SSF48371">
    <property type="entry name" value="ARM repeat"/>
    <property type="match status" value="1"/>
</dbReference>
<sequence>MNDLFNRLGSRAIRTAFLCSMSVLVLGVGSLQAQNIPLGSEPVNPSTRPDQTVPANRKALALADQMASPRFAERRRAIERLRQMGKAAHPVLGKVVETGDPDSASNALDLLRQASESADSDLRASATETLQRIASSDSPMADAARKSLQPAEQVPPRPGQLPGMLPGIPQPRPQFAPRRRTNLRISIRTANGVRDVEVTENDRTFRFRDNGQSLDVERPDGQGGTTKKSYQGVDDLKKQDPEAYEAHKKAGGQQLRLQQNRTLMPLIPGLPPGMFRGPGIRPPGDRRPTPRESAPPQQDGPRIELHPGVPPSILPDPVTPPKSPRVEV</sequence>
<feature type="compositionally biased region" description="Basic and acidic residues" evidence="1">
    <location>
        <begin position="207"/>
        <end position="220"/>
    </location>
</feature>
<feature type="region of interest" description="Disordered" evidence="1">
    <location>
        <begin position="207"/>
        <end position="234"/>
    </location>
</feature>
<gene>
    <name evidence="2" type="ORF">FYK55_17600</name>
</gene>
<dbReference type="Proteomes" id="UP000324479">
    <property type="component" value="Unassembled WGS sequence"/>
</dbReference>
<proteinExistence type="predicted"/>
<reference evidence="2 3" key="1">
    <citation type="submission" date="2019-08" db="EMBL/GenBank/DDBJ databases">
        <authorList>
            <person name="Dhanesh K."/>
            <person name="Kumar G."/>
            <person name="Sasikala C."/>
            <person name="Venkata Ramana C."/>
        </authorList>
    </citation>
    <scope>NUCLEOTIDE SEQUENCE [LARGE SCALE GENOMIC DNA]</scope>
    <source>
        <strain evidence="2 3">JC645</strain>
    </source>
</reference>
<feature type="region of interest" description="Disordered" evidence="1">
    <location>
        <begin position="117"/>
        <end position="165"/>
    </location>
</feature>
<feature type="compositionally biased region" description="Low complexity" evidence="1">
    <location>
        <begin position="266"/>
        <end position="279"/>
    </location>
</feature>
<accession>A0A5M6D3B6</accession>
<protein>
    <recommendedName>
        <fullName evidence="4">HEAT repeat protein</fullName>
    </recommendedName>
</protein>
<dbReference type="RefSeq" id="WP_161604595.1">
    <property type="nucleotide sequence ID" value="NZ_VWOX01000010.1"/>
</dbReference>
<evidence type="ECO:0000313" key="2">
    <source>
        <dbReference type="EMBL" id="KAA5541386.1"/>
    </source>
</evidence>
<comment type="caution">
    <text evidence="2">The sequence shown here is derived from an EMBL/GenBank/DDBJ whole genome shotgun (WGS) entry which is preliminary data.</text>
</comment>
<organism evidence="2 3">
    <name type="scientific">Roseiconus nitratireducens</name>
    <dbReference type="NCBI Taxonomy" id="2605748"/>
    <lineage>
        <taxon>Bacteria</taxon>
        <taxon>Pseudomonadati</taxon>
        <taxon>Planctomycetota</taxon>
        <taxon>Planctomycetia</taxon>
        <taxon>Pirellulales</taxon>
        <taxon>Pirellulaceae</taxon>
        <taxon>Roseiconus</taxon>
    </lineage>
</organism>
<evidence type="ECO:0000313" key="3">
    <source>
        <dbReference type="Proteomes" id="UP000324479"/>
    </source>
</evidence>
<feature type="region of interest" description="Disordered" evidence="1">
    <location>
        <begin position="266"/>
        <end position="328"/>
    </location>
</feature>
<feature type="compositionally biased region" description="Polar residues" evidence="1">
    <location>
        <begin position="126"/>
        <end position="138"/>
    </location>
</feature>
<dbReference type="EMBL" id="VWOX01000010">
    <property type="protein sequence ID" value="KAA5541386.1"/>
    <property type="molecule type" value="Genomic_DNA"/>
</dbReference>
<feature type="compositionally biased region" description="Pro residues" evidence="1">
    <location>
        <begin position="308"/>
        <end position="328"/>
    </location>
</feature>
<keyword evidence="3" id="KW-1185">Reference proteome</keyword>